<dbReference type="Proteomes" id="UP000076552">
    <property type="component" value="Unassembled WGS sequence"/>
</dbReference>
<protein>
    <submittedName>
        <fullName evidence="2">Uncharacterized protein</fullName>
    </submittedName>
</protein>
<keyword evidence="1" id="KW-1133">Transmembrane helix</keyword>
<name>A0A166NZL9_9PEZI</name>
<feature type="transmembrane region" description="Helical" evidence="1">
    <location>
        <begin position="16"/>
        <end position="37"/>
    </location>
</feature>
<organism evidence="2 3">
    <name type="scientific">Colletotrichum tofieldiae</name>
    <dbReference type="NCBI Taxonomy" id="708197"/>
    <lineage>
        <taxon>Eukaryota</taxon>
        <taxon>Fungi</taxon>
        <taxon>Dikarya</taxon>
        <taxon>Ascomycota</taxon>
        <taxon>Pezizomycotina</taxon>
        <taxon>Sordariomycetes</taxon>
        <taxon>Hypocreomycetidae</taxon>
        <taxon>Glomerellales</taxon>
        <taxon>Glomerellaceae</taxon>
        <taxon>Colletotrichum</taxon>
        <taxon>Colletotrichum spaethianum species complex</taxon>
    </lineage>
</organism>
<keyword evidence="1" id="KW-0472">Membrane</keyword>
<dbReference type="EMBL" id="LFIV01000185">
    <property type="protein sequence ID" value="KZL66234.1"/>
    <property type="molecule type" value="Genomic_DNA"/>
</dbReference>
<keyword evidence="1" id="KW-0812">Transmembrane</keyword>
<keyword evidence="3" id="KW-1185">Reference proteome</keyword>
<evidence type="ECO:0000313" key="3">
    <source>
        <dbReference type="Proteomes" id="UP000076552"/>
    </source>
</evidence>
<proteinExistence type="predicted"/>
<accession>A0A166NZL9</accession>
<evidence type="ECO:0000256" key="1">
    <source>
        <dbReference type="SAM" id="Phobius"/>
    </source>
</evidence>
<reference evidence="2 3" key="1">
    <citation type="submission" date="2015-06" db="EMBL/GenBank/DDBJ databases">
        <title>Survival trade-offs in plant roots during colonization by closely related pathogenic and mutualistic fungi.</title>
        <authorList>
            <person name="Hacquard S."/>
            <person name="Kracher B."/>
            <person name="Hiruma K."/>
            <person name="Weinman A."/>
            <person name="Muench P."/>
            <person name="Garrido Oter R."/>
            <person name="Ver Loren van Themaat E."/>
            <person name="Dallerey J.-F."/>
            <person name="Damm U."/>
            <person name="Henrissat B."/>
            <person name="Lespinet O."/>
            <person name="Thon M."/>
            <person name="Kemen E."/>
            <person name="McHardy A.C."/>
            <person name="Schulze-Lefert P."/>
            <person name="O'Connell R.J."/>
        </authorList>
    </citation>
    <scope>NUCLEOTIDE SEQUENCE [LARGE SCALE GENOMIC DNA]</scope>
    <source>
        <strain evidence="2 3">0861</strain>
    </source>
</reference>
<sequence length="446" mass="51090">MILKNGTPRQLKEARILYLSCLICVLVLVGIFSYNLWQHFDVRPPFLLGNYTKLHTGTNSFNNDANNPTQNGIAQSVNLSGLKYTIVLPTYSEHMQFAIEFLQSFMCLCTDYMDIDIHVIVSDSGEVDLFNDAMNNLEACGERFSIFPVPPQNVNGPKPNIEITNLFDILPSVFHSLTSGNITREDTSALLEERGKYQYQTIKKLAAAAKFKYDYGLWLDSDSIAVQPFSIRQTFSTYVQAPTVWRSRHTNHDMMRVIMRASAGVLNRSIDSFGPEFWNLESQEWIFEKVVIDDLFQYVENAHSQDFWTAWATNGGPFEITLYNMHIQSRKLETTNPMFTKYRIMESELEMEKYGVLSAASQHIQDGILNAGLLERSWRFLQVPGVAPKLSQLFHDYGQQLFRLGDLNITAPEIMDRFLLDTPIHLLCSGAPPLHSWWKNRNEVIV</sequence>
<gene>
    <name evidence="2" type="ORF">CT0861_07254</name>
</gene>
<dbReference type="AlphaFoldDB" id="A0A166NZL9"/>
<comment type="caution">
    <text evidence="2">The sequence shown here is derived from an EMBL/GenBank/DDBJ whole genome shotgun (WGS) entry which is preliminary data.</text>
</comment>
<evidence type="ECO:0000313" key="2">
    <source>
        <dbReference type="EMBL" id="KZL66234.1"/>
    </source>
</evidence>